<evidence type="ECO:0000256" key="3">
    <source>
        <dbReference type="ARBA" id="ARBA00004123"/>
    </source>
</evidence>
<keyword evidence="11" id="KW-0963">Cytoplasm</keyword>
<evidence type="ECO:0000313" key="37">
    <source>
        <dbReference type="Proteomes" id="UP000265100"/>
    </source>
</evidence>
<organism evidence="36 37">
    <name type="scientific">Astatotilapia calliptera</name>
    <name type="common">Eastern happy</name>
    <name type="synonym">Chromis callipterus</name>
    <dbReference type="NCBI Taxonomy" id="8154"/>
    <lineage>
        <taxon>Eukaryota</taxon>
        <taxon>Metazoa</taxon>
        <taxon>Chordata</taxon>
        <taxon>Craniata</taxon>
        <taxon>Vertebrata</taxon>
        <taxon>Euteleostomi</taxon>
        <taxon>Actinopterygii</taxon>
        <taxon>Neopterygii</taxon>
        <taxon>Teleostei</taxon>
        <taxon>Neoteleostei</taxon>
        <taxon>Acanthomorphata</taxon>
        <taxon>Ovalentaria</taxon>
        <taxon>Cichlomorphae</taxon>
        <taxon>Cichliformes</taxon>
        <taxon>Cichlidae</taxon>
        <taxon>African cichlids</taxon>
        <taxon>Pseudocrenilabrinae</taxon>
        <taxon>Haplochromini</taxon>
        <taxon>Astatotilapia</taxon>
    </lineage>
</organism>
<keyword evidence="14" id="KW-0808">Transferase</keyword>
<keyword evidence="27" id="KW-0539">Nucleus</keyword>
<evidence type="ECO:0000256" key="20">
    <source>
        <dbReference type="ARBA" id="ARBA00022833"/>
    </source>
</evidence>
<dbReference type="GO" id="GO:0030425">
    <property type="term" value="C:dendrite"/>
    <property type="evidence" value="ECO:0007669"/>
    <property type="project" value="UniProtKB-SubCell"/>
</dbReference>
<dbReference type="GO" id="GO:0032886">
    <property type="term" value="P:regulation of microtubule-based process"/>
    <property type="evidence" value="ECO:0007669"/>
    <property type="project" value="UniProtKB-ARBA"/>
</dbReference>
<evidence type="ECO:0000256" key="17">
    <source>
        <dbReference type="ARBA" id="ARBA00022771"/>
    </source>
</evidence>
<evidence type="ECO:0000256" key="29">
    <source>
        <dbReference type="ARBA" id="ARBA00049136"/>
    </source>
</evidence>
<evidence type="ECO:0000256" key="10">
    <source>
        <dbReference type="ARBA" id="ARBA00022481"/>
    </source>
</evidence>
<keyword evidence="20" id="KW-0862">Zinc</keyword>
<evidence type="ECO:0000256" key="7">
    <source>
        <dbReference type="ARBA" id="ARBA00004489"/>
    </source>
</evidence>
<protein>
    <recommendedName>
        <fullName evidence="31">Protein deacetylase HDAC6</fullName>
    </recommendedName>
    <alternativeName>
        <fullName evidence="32">Tubulin-lysine deacetylase HDAC6</fullName>
    </alternativeName>
</protein>
<evidence type="ECO:0000256" key="6">
    <source>
        <dbReference type="ARBA" id="ARBA00004484"/>
    </source>
</evidence>
<reference evidence="36" key="4">
    <citation type="submission" date="2025-09" db="UniProtKB">
        <authorList>
            <consortium name="Ensembl"/>
        </authorList>
    </citation>
    <scope>IDENTIFICATION</scope>
</reference>
<feature type="region of interest" description="Disordered" evidence="34">
    <location>
        <begin position="778"/>
        <end position="797"/>
    </location>
</feature>
<keyword evidence="18" id="KW-0833">Ubl conjugation pathway</keyword>
<dbReference type="InterPro" id="IPR013083">
    <property type="entry name" value="Znf_RING/FYVE/PHD"/>
</dbReference>
<reference evidence="36 37" key="1">
    <citation type="submission" date="2018-05" db="EMBL/GenBank/DDBJ databases">
        <authorList>
            <person name="Datahose"/>
        </authorList>
    </citation>
    <scope>NUCLEOTIDE SEQUENCE</scope>
</reference>
<dbReference type="GO" id="GO:0051129">
    <property type="term" value="P:negative regulation of cellular component organization"/>
    <property type="evidence" value="ECO:0007669"/>
    <property type="project" value="UniProtKB-ARBA"/>
</dbReference>
<dbReference type="PANTHER" id="PTHR10625">
    <property type="entry name" value="HISTONE DEACETYLASE HDAC1-RELATED"/>
    <property type="match status" value="1"/>
</dbReference>
<keyword evidence="15" id="KW-0479">Metal-binding</keyword>
<dbReference type="SUPFAM" id="SSF52768">
    <property type="entry name" value="Arginase/deacetylase"/>
    <property type="match status" value="2"/>
</dbReference>
<comment type="pathway">
    <text evidence="8">Protein modification; protein ubiquitination.</text>
</comment>
<evidence type="ECO:0000256" key="34">
    <source>
        <dbReference type="SAM" id="MobiDB-lite"/>
    </source>
</evidence>
<evidence type="ECO:0000256" key="9">
    <source>
        <dbReference type="ARBA" id="ARBA00007738"/>
    </source>
</evidence>
<gene>
    <name evidence="36" type="primary">HDAC6</name>
</gene>
<keyword evidence="22" id="KW-0156">Chromatin regulator</keyword>
<evidence type="ECO:0000256" key="11">
    <source>
        <dbReference type="ARBA" id="ARBA00022490"/>
    </source>
</evidence>
<dbReference type="FunFam" id="3.30.40.10:FF:000342">
    <property type="entry name" value="Histone deacetylase 6"/>
    <property type="match status" value="1"/>
</dbReference>
<dbReference type="Pfam" id="PF02148">
    <property type="entry name" value="zf-UBP"/>
    <property type="match status" value="1"/>
</dbReference>
<dbReference type="Proteomes" id="UP000265100">
    <property type="component" value="Chromosome 20"/>
</dbReference>
<evidence type="ECO:0000256" key="24">
    <source>
        <dbReference type="ARBA" id="ARBA00023163"/>
    </source>
</evidence>
<dbReference type="PANTHER" id="PTHR10625:SF21">
    <property type="entry name" value="HISTONE DEACETYLASE 6"/>
    <property type="match status" value="1"/>
</dbReference>
<dbReference type="GO" id="GO:0051646">
    <property type="term" value="P:mitochondrion localization"/>
    <property type="evidence" value="ECO:0007669"/>
    <property type="project" value="UniProtKB-ARBA"/>
</dbReference>
<dbReference type="GO" id="GO:0006950">
    <property type="term" value="P:response to stress"/>
    <property type="evidence" value="ECO:0007669"/>
    <property type="project" value="UniProtKB-ARBA"/>
</dbReference>
<accession>A0AAX7T6X6</accession>
<evidence type="ECO:0000256" key="19">
    <source>
        <dbReference type="ARBA" id="ARBA00022801"/>
    </source>
</evidence>
<keyword evidence="19" id="KW-0378">Hydrolase</keyword>
<dbReference type="InterPro" id="IPR023696">
    <property type="entry name" value="Ureohydrolase_dom_sf"/>
</dbReference>
<evidence type="ECO:0000256" key="14">
    <source>
        <dbReference type="ARBA" id="ARBA00022679"/>
    </source>
</evidence>
<keyword evidence="26" id="KW-0206">Cytoskeleton</keyword>
<comment type="catalytic activity">
    <reaction evidence="30">
        <text>N(6)-acetyl-L-lysyl-[alpha-tubulin] + H2O = L-lysyl-[alpha-tubulin] + acetate</text>
        <dbReference type="Rhea" id="RHEA:21548"/>
        <dbReference type="Rhea" id="RHEA-COMP:11278"/>
        <dbReference type="Rhea" id="RHEA-COMP:11279"/>
        <dbReference type="ChEBI" id="CHEBI:15377"/>
        <dbReference type="ChEBI" id="CHEBI:29969"/>
        <dbReference type="ChEBI" id="CHEBI:30089"/>
        <dbReference type="ChEBI" id="CHEBI:61930"/>
    </reaction>
    <physiologicalReaction direction="left-to-right" evidence="30">
        <dbReference type="Rhea" id="RHEA:21549"/>
    </physiologicalReaction>
</comment>
<feature type="compositionally biased region" description="Polar residues" evidence="34">
    <location>
        <begin position="325"/>
        <end position="336"/>
    </location>
</feature>
<evidence type="ECO:0000256" key="13">
    <source>
        <dbReference type="ARBA" id="ARBA00022553"/>
    </source>
</evidence>
<dbReference type="GeneTree" id="ENSGT00940000159563"/>
<dbReference type="SUPFAM" id="SSF57850">
    <property type="entry name" value="RING/U-box"/>
    <property type="match status" value="1"/>
</dbReference>
<dbReference type="InterPro" id="IPR037138">
    <property type="entry name" value="His_deacetylse_dom_sf"/>
</dbReference>
<dbReference type="PRINTS" id="PR01270">
    <property type="entry name" value="HDASUPER"/>
</dbReference>
<keyword evidence="12" id="KW-0678">Repressor</keyword>
<dbReference type="Ensembl" id="ENSACLT00000085367.1">
    <property type="protein sequence ID" value="ENSACLP00000052644.1"/>
    <property type="gene ID" value="ENSACLG00000013440.2"/>
</dbReference>
<evidence type="ECO:0000256" key="25">
    <source>
        <dbReference type="ARBA" id="ARBA00023203"/>
    </source>
</evidence>
<dbReference type="GO" id="GO:0008270">
    <property type="term" value="F:zinc ion binding"/>
    <property type="evidence" value="ECO:0007669"/>
    <property type="project" value="UniProtKB-KW"/>
</dbReference>
<dbReference type="AlphaFoldDB" id="A0AAX7T6X6"/>
<evidence type="ECO:0000256" key="5">
    <source>
        <dbReference type="ARBA" id="ARBA00004300"/>
    </source>
</evidence>
<dbReference type="GO" id="GO:0051130">
    <property type="term" value="P:positive regulation of cellular component organization"/>
    <property type="evidence" value="ECO:0007669"/>
    <property type="project" value="UniProtKB-ARBA"/>
</dbReference>
<comment type="cofactor">
    <cofactor evidence="1">
        <name>Zn(2+)</name>
        <dbReference type="ChEBI" id="CHEBI:29105"/>
    </cofactor>
</comment>
<evidence type="ECO:0000256" key="26">
    <source>
        <dbReference type="ARBA" id="ARBA00023212"/>
    </source>
</evidence>
<evidence type="ECO:0000256" key="2">
    <source>
        <dbReference type="ARBA" id="ARBA00004120"/>
    </source>
</evidence>
<evidence type="ECO:0000256" key="21">
    <source>
        <dbReference type="ARBA" id="ARBA00022843"/>
    </source>
</evidence>
<keyword evidence="24" id="KW-0804">Transcription</keyword>
<evidence type="ECO:0000256" key="12">
    <source>
        <dbReference type="ARBA" id="ARBA00022491"/>
    </source>
</evidence>
<proteinExistence type="inferred from homology"/>
<sequence length="938" mass="103612">PDRVTAIMKELERQDLLPLCIRVEVRKHYVDLIKSTQTMTLAELQTLSNKYDSIYLHPESFQVSVTAVGAVLQLVDRVMTSELKNGFAIIRPPGHHAQANECNGYSIFNNVAIAARYAQTRHAISRVLIVDWDVHHGQGIQYRFQEDPSVLYFSVHRYEQGSFWPHLPESDSHFVGSGPAEGRNINLPWNQTGMTDADYIAAFQQVLLPVAYEFQPQLVLVSAGFDAAVGDLKGEMCVSPQCFQVLTHMLMSLAEGRLVLALEGGYNYESSAESAAACIRALLGGPSDYKGNLQELESPFHFSSSNFPLPPFRAEGSPSAEGRAISTSSNQKNTMKPNLAPSVATTTGLVYDERMMEHSNLWDRHHPEQPQRIFKIFSKHQQLGLVDRCQRIPVRLATEEELSLCHRYEAQMKATAMMKPRELHKLGDEFVSIYLNQQSFQCAQLAAGSCQLIGPFPLQVTNAVAIVRPPGHHAERDYPCGFCLFNTAALAARYAKKASHDPLMRILILDWDVHHGNGTQHMFEDDDSVLYISLHRYDNGAFFPSSEDAAPDKVGVAKGAGFNVNVAWSGGRMGDSDYLAAFHRVVMPIATEFNPSLVLVSAGFDAARGDPLGGYNVTPEGYAHLTHMLMSLAGGRVLVILEGGYNLSTISDSMAMCTSMLLGDPPPALVTPLPPPHHSAVATINEVIRYHVPYWRSLRIDGESRISFIRFKQNLFCSSPSPGSIVDSTKAALHDLQLEIIFIYRLLECSSFHLSNQTVSSLEQLTQGLASLDIGQTSANQNPASSPVGGARPKVPLSSEKPTCEELKIQMSVSDCPSLCLPLQSTLYVVDPLSWCPHLDAVKPLPSSGIDVFRPCQDCGSEAENWICLTCYQVFCGRYVNEHMVNHGVVSEHPLVLSFCDLSAWCYLCEAYVHNQILFEAKNAAHCGKFGEEIPPWS</sequence>
<dbReference type="Gene3D" id="3.30.40.10">
    <property type="entry name" value="Zinc/RING finger domain, C3HC4 (zinc finger)"/>
    <property type="match status" value="1"/>
</dbReference>
<evidence type="ECO:0000256" key="18">
    <source>
        <dbReference type="ARBA" id="ARBA00022786"/>
    </source>
</evidence>
<dbReference type="GO" id="GO:0040029">
    <property type="term" value="P:epigenetic regulation of gene expression"/>
    <property type="evidence" value="ECO:0007669"/>
    <property type="project" value="TreeGrafter"/>
</dbReference>
<keyword evidence="37" id="KW-1185">Reference proteome</keyword>
<evidence type="ECO:0000256" key="31">
    <source>
        <dbReference type="ARBA" id="ARBA00068733"/>
    </source>
</evidence>
<name>A0AAX7T6X6_ASTCA</name>
<dbReference type="PROSITE" id="PS50271">
    <property type="entry name" value="ZF_UBP"/>
    <property type="match status" value="1"/>
</dbReference>
<evidence type="ECO:0000256" key="4">
    <source>
        <dbReference type="ARBA" id="ARBA00004279"/>
    </source>
</evidence>
<dbReference type="SMART" id="SM00290">
    <property type="entry name" value="ZnF_UBP"/>
    <property type="match status" value="1"/>
</dbReference>
<dbReference type="GO" id="GO:0004407">
    <property type="term" value="F:histone deacetylase activity"/>
    <property type="evidence" value="ECO:0007669"/>
    <property type="project" value="TreeGrafter"/>
</dbReference>
<dbReference type="GO" id="GO:0016787">
    <property type="term" value="F:hydrolase activity"/>
    <property type="evidence" value="ECO:0007669"/>
    <property type="project" value="UniProtKB-KW"/>
</dbReference>
<keyword evidence="25" id="KW-0009">Actin-binding</keyword>
<feature type="domain" description="UBP-type" evidence="35">
    <location>
        <begin position="834"/>
        <end position="932"/>
    </location>
</feature>
<dbReference type="Gene3D" id="3.40.800.20">
    <property type="entry name" value="Histone deacetylase domain"/>
    <property type="match status" value="2"/>
</dbReference>
<dbReference type="GO" id="GO:0000118">
    <property type="term" value="C:histone deacetylase complex"/>
    <property type="evidence" value="ECO:0007669"/>
    <property type="project" value="TreeGrafter"/>
</dbReference>
<dbReference type="GO" id="GO:0003779">
    <property type="term" value="F:actin binding"/>
    <property type="evidence" value="ECO:0007669"/>
    <property type="project" value="UniProtKB-KW"/>
</dbReference>
<evidence type="ECO:0000256" key="15">
    <source>
        <dbReference type="ARBA" id="ARBA00022723"/>
    </source>
</evidence>
<evidence type="ECO:0000256" key="30">
    <source>
        <dbReference type="ARBA" id="ARBA00050910"/>
    </source>
</evidence>
<keyword evidence="17 33" id="KW-0863">Zinc-finger</keyword>
<evidence type="ECO:0000256" key="1">
    <source>
        <dbReference type="ARBA" id="ARBA00001947"/>
    </source>
</evidence>
<keyword evidence="10" id="KW-0488">Methylation</keyword>
<evidence type="ECO:0000256" key="23">
    <source>
        <dbReference type="ARBA" id="ARBA00023015"/>
    </source>
</evidence>
<keyword evidence="28" id="KW-0966">Cell projection</keyword>
<evidence type="ECO:0000256" key="22">
    <source>
        <dbReference type="ARBA" id="ARBA00022853"/>
    </source>
</evidence>
<dbReference type="GO" id="GO:0043204">
    <property type="term" value="C:perikaryon"/>
    <property type="evidence" value="ECO:0007669"/>
    <property type="project" value="UniProtKB-SubCell"/>
</dbReference>
<dbReference type="InterPro" id="IPR023801">
    <property type="entry name" value="His_deacetylse_dom"/>
</dbReference>
<keyword evidence="16" id="KW-0677">Repeat</keyword>
<dbReference type="FunFam" id="3.40.800.20:FF:000005">
    <property type="entry name" value="histone deacetylase 6"/>
    <property type="match status" value="1"/>
</dbReference>
<keyword evidence="13" id="KW-0597">Phosphoprotein</keyword>
<reference evidence="37" key="2">
    <citation type="submission" date="2023-03" db="EMBL/GenBank/DDBJ databases">
        <authorList>
            <consortium name="Wellcome Sanger Institute Data Sharing"/>
        </authorList>
    </citation>
    <scope>NUCLEOTIDE SEQUENCE [LARGE SCALE GENOMIC DNA]</scope>
</reference>
<evidence type="ECO:0000256" key="28">
    <source>
        <dbReference type="ARBA" id="ARBA00023273"/>
    </source>
</evidence>
<dbReference type="InterPro" id="IPR000286">
    <property type="entry name" value="HDACs"/>
</dbReference>
<keyword evidence="23" id="KW-0805">Transcription regulation</keyword>
<dbReference type="GO" id="GO:0030424">
    <property type="term" value="C:axon"/>
    <property type="evidence" value="ECO:0007669"/>
    <property type="project" value="UniProtKB-SubCell"/>
</dbReference>
<dbReference type="GO" id="GO:0016740">
    <property type="term" value="F:transferase activity"/>
    <property type="evidence" value="ECO:0007669"/>
    <property type="project" value="UniProtKB-KW"/>
</dbReference>
<dbReference type="Pfam" id="PF00850">
    <property type="entry name" value="Hist_deacetyl"/>
    <property type="match status" value="2"/>
</dbReference>
<evidence type="ECO:0000256" key="27">
    <source>
        <dbReference type="ARBA" id="ARBA00023242"/>
    </source>
</evidence>
<evidence type="ECO:0000313" key="36">
    <source>
        <dbReference type="Ensembl" id="ENSACLP00000052644.1"/>
    </source>
</evidence>
<dbReference type="GO" id="GO:0005813">
    <property type="term" value="C:centrosome"/>
    <property type="evidence" value="ECO:0007669"/>
    <property type="project" value="UniProtKB-SubCell"/>
</dbReference>
<dbReference type="InterPro" id="IPR001607">
    <property type="entry name" value="Znf_UBP"/>
</dbReference>
<evidence type="ECO:0000256" key="32">
    <source>
        <dbReference type="ARBA" id="ARBA00082852"/>
    </source>
</evidence>
<feature type="region of interest" description="Disordered" evidence="34">
    <location>
        <begin position="314"/>
        <end position="339"/>
    </location>
</feature>
<comment type="subcellular location">
    <subcellularLocation>
        <location evidence="7">Cell projection</location>
        <location evidence="7">Axon</location>
    </subcellularLocation>
    <subcellularLocation>
        <location evidence="4">Cell projection</location>
        <location evidence="4">Dendrite</location>
    </subcellularLocation>
    <subcellularLocation>
        <location evidence="2">Cytoplasm</location>
        <location evidence="2">Cytoskeleton</location>
        <location evidence="2">Cilium basal body</location>
    </subcellularLocation>
    <subcellularLocation>
        <location evidence="5">Cytoplasm</location>
        <location evidence="5">Cytoskeleton</location>
        <location evidence="5">Microtubule organizing center</location>
        <location evidence="5">Centrosome</location>
    </subcellularLocation>
    <subcellularLocation>
        <location evidence="3">Nucleus</location>
    </subcellularLocation>
    <subcellularLocation>
        <location evidence="6">Perikaryon</location>
    </subcellularLocation>
</comment>
<evidence type="ECO:0000256" key="16">
    <source>
        <dbReference type="ARBA" id="ARBA00022737"/>
    </source>
</evidence>
<evidence type="ECO:0000259" key="35">
    <source>
        <dbReference type="PROSITE" id="PS50271"/>
    </source>
</evidence>
<reference evidence="36" key="3">
    <citation type="submission" date="2025-08" db="UniProtKB">
        <authorList>
            <consortium name="Ensembl"/>
        </authorList>
    </citation>
    <scope>IDENTIFICATION</scope>
</reference>
<evidence type="ECO:0000256" key="33">
    <source>
        <dbReference type="PROSITE-ProRule" id="PRU00502"/>
    </source>
</evidence>
<comment type="catalytic activity">
    <reaction evidence="29">
        <text>N(6)-acetyl-L-lysyl-[protein] + H2O = L-lysyl-[protein] + acetate</text>
        <dbReference type="Rhea" id="RHEA:58108"/>
        <dbReference type="Rhea" id="RHEA-COMP:9752"/>
        <dbReference type="Rhea" id="RHEA-COMP:10731"/>
        <dbReference type="ChEBI" id="CHEBI:15377"/>
        <dbReference type="ChEBI" id="CHEBI:29969"/>
        <dbReference type="ChEBI" id="CHEBI:30089"/>
        <dbReference type="ChEBI" id="CHEBI:61930"/>
    </reaction>
    <physiologicalReaction direction="left-to-right" evidence="29">
        <dbReference type="Rhea" id="RHEA:58109"/>
    </physiologicalReaction>
</comment>
<keyword evidence="21" id="KW-0832">Ubl conjugation</keyword>
<comment type="similarity">
    <text evidence="9">Belongs to the histone deacetylase family. HD type 2 subfamily.</text>
</comment>
<evidence type="ECO:0000256" key="8">
    <source>
        <dbReference type="ARBA" id="ARBA00004906"/>
    </source>
</evidence>